<proteinExistence type="predicted"/>
<dbReference type="InterPro" id="IPR052928">
    <property type="entry name" value="Desiccation-related_membrane"/>
</dbReference>
<dbReference type="AlphaFoldDB" id="A0A2U1JIS8"/>
<dbReference type="OrthoDB" id="676025at2"/>
<evidence type="ECO:0000313" key="3">
    <source>
        <dbReference type="Proteomes" id="UP000245449"/>
    </source>
</evidence>
<feature type="transmembrane region" description="Helical" evidence="1">
    <location>
        <begin position="6"/>
        <end position="25"/>
    </location>
</feature>
<name>A0A2U1JIS8_9FLAO</name>
<dbReference type="EMBL" id="QCZI01000011">
    <property type="protein sequence ID" value="PWA04788.1"/>
    <property type="molecule type" value="Genomic_DNA"/>
</dbReference>
<organism evidence="2 3">
    <name type="scientific">Flavobacterium psychrotolerans</name>
    <dbReference type="NCBI Taxonomy" id="2169410"/>
    <lineage>
        <taxon>Bacteria</taxon>
        <taxon>Pseudomonadati</taxon>
        <taxon>Bacteroidota</taxon>
        <taxon>Flavobacteriia</taxon>
        <taxon>Flavobacteriales</taxon>
        <taxon>Flavobacteriaceae</taxon>
        <taxon>Flavobacterium</taxon>
    </lineage>
</organism>
<evidence type="ECO:0000313" key="2">
    <source>
        <dbReference type="EMBL" id="PWA04788.1"/>
    </source>
</evidence>
<keyword evidence="1" id="KW-0812">Transmembrane</keyword>
<evidence type="ECO:0000256" key="1">
    <source>
        <dbReference type="SAM" id="Phobius"/>
    </source>
</evidence>
<keyword evidence="1" id="KW-0472">Membrane</keyword>
<dbReference type="PANTHER" id="PTHR35792">
    <property type="entry name" value="GENERAL STRESS PROTEIN"/>
    <property type="match status" value="1"/>
</dbReference>
<gene>
    <name evidence="2" type="ORF">DB895_09895</name>
</gene>
<reference evidence="2 3" key="1">
    <citation type="submission" date="2018-04" db="EMBL/GenBank/DDBJ databases">
        <title>Flavobacterium sp. nov., isolated from glacier ice.</title>
        <authorList>
            <person name="Liu Q."/>
            <person name="Xin Y.-H."/>
        </authorList>
    </citation>
    <scope>NUCLEOTIDE SEQUENCE [LARGE SCALE GENOMIC DNA]</scope>
    <source>
        <strain evidence="2 3">RB1R5</strain>
    </source>
</reference>
<dbReference type="Pfam" id="PF12732">
    <property type="entry name" value="YtxH"/>
    <property type="match status" value="1"/>
</dbReference>
<sequence length="92" mass="9821">MDTGKVVLGALAGLATGAILGILFAPDKGTNTRKKIADKGRDASDSLVDKYNEVINSLSSKLEKAKNEGLNYFEDGEELVKNAKSNISNHLK</sequence>
<protein>
    <recommendedName>
        <fullName evidence="4">YtxH domain-containing protein</fullName>
    </recommendedName>
</protein>
<dbReference type="PANTHER" id="PTHR35792:SF2">
    <property type="entry name" value="GENERAL STRESS PROTEIN"/>
    <property type="match status" value="1"/>
</dbReference>
<dbReference type="Proteomes" id="UP000245449">
    <property type="component" value="Unassembled WGS sequence"/>
</dbReference>
<comment type="caution">
    <text evidence="2">The sequence shown here is derived from an EMBL/GenBank/DDBJ whole genome shotgun (WGS) entry which is preliminary data.</text>
</comment>
<evidence type="ECO:0008006" key="4">
    <source>
        <dbReference type="Google" id="ProtNLM"/>
    </source>
</evidence>
<keyword evidence="1" id="KW-1133">Transmembrane helix</keyword>
<accession>A0A2U1JIS8</accession>
<keyword evidence="3" id="KW-1185">Reference proteome</keyword>
<dbReference type="RefSeq" id="WP_116725204.1">
    <property type="nucleotide sequence ID" value="NZ_QCZI01000011.1"/>
</dbReference>
<dbReference type="InterPro" id="IPR024623">
    <property type="entry name" value="YtxH"/>
</dbReference>